<dbReference type="AlphaFoldDB" id="A0A409XQB0"/>
<name>A0A409XQB0_PSICY</name>
<sequence length="94" mass="10436">MQVLNLAEVPTGSLNFGTPAKFLVHRLAAGRYESSVVQPSRITSQIWLKVSVRDNRGKSVGRYELNFIDIIERKVVSASAKILTRAQLVTIVLL</sequence>
<reference evidence="1 2" key="1">
    <citation type="journal article" date="2018" name="Evol. Lett.">
        <title>Horizontal gene cluster transfer increased hallucinogenic mushroom diversity.</title>
        <authorList>
            <person name="Reynolds H.T."/>
            <person name="Vijayakumar V."/>
            <person name="Gluck-Thaler E."/>
            <person name="Korotkin H.B."/>
            <person name="Matheny P.B."/>
            <person name="Slot J.C."/>
        </authorList>
    </citation>
    <scope>NUCLEOTIDE SEQUENCE [LARGE SCALE GENOMIC DNA]</scope>
    <source>
        <strain evidence="1 2">2631</strain>
    </source>
</reference>
<keyword evidence="2" id="KW-1185">Reference proteome</keyword>
<evidence type="ECO:0000313" key="2">
    <source>
        <dbReference type="Proteomes" id="UP000283269"/>
    </source>
</evidence>
<evidence type="ECO:0000313" key="1">
    <source>
        <dbReference type="EMBL" id="PPQ93003.1"/>
    </source>
</evidence>
<protein>
    <submittedName>
        <fullName evidence="1">Uncharacterized protein</fullName>
    </submittedName>
</protein>
<dbReference type="InParanoid" id="A0A409XQB0"/>
<comment type="caution">
    <text evidence="1">The sequence shown here is derived from an EMBL/GenBank/DDBJ whole genome shotgun (WGS) entry which is preliminary data.</text>
</comment>
<dbReference type="EMBL" id="NHYD01000886">
    <property type="protein sequence ID" value="PPQ93003.1"/>
    <property type="molecule type" value="Genomic_DNA"/>
</dbReference>
<accession>A0A409XQB0</accession>
<organism evidence="1 2">
    <name type="scientific">Psilocybe cyanescens</name>
    <dbReference type="NCBI Taxonomy" id="93625"/>
    <lineage>
        <taxon>Eukaryota</taxon>
        <taxon>Fungi</taxon>
        <taxon>Dikarya</taxon>
        <taxon>Basidiomycota</taxon>
        <taxon>Agaricomycotina</taxon>
        <taxon>Agaricomycetes</taxon>
        <taxon>Agaricomycetidae</taxon>
        <taxon>Agaricales</taxon>
        <taxon>Agaricineae</taxon>
        <taxon>Strophariaceae</taxon>
        <taxon>Psilocybe</taxon>
    </lineage>
</organism>
<dbReference type="Proteomes" id="UP000283269">
    <property type="component" value="Unassembled WGS sequence"/>
</dbReference>
<proteinExistence type="predicted"/>
<gene>
    <name evidence="1" type="ORF">CVT25_000208</name>
</gene>